<keyword evidence="1" id="KW-1133">Transmembrane helix</keyword>
<keyword evidence="1" id="KW-0472">Membrane</keyword>
<keyword evidence="1" id="KW-0812">Transmembrane</keyword>
<evidence type="ECO:0000313" key="3">
    <source>
        <dbReference type="Proteomes" id="UP000810171"/>
    </source>
</evidence>
<comment type="caution">
    <text evidence="2">The sequence shown here is derived from an EMBL/GenBank/DDBJ whole genome shotgun (WGS) entry which is preliminary data.</text>
</comment>
<keyword evidence="3" id="KW-1185">Reference proteome</keyword>
<dbReference type="EMBL" id="JACVEW010000010">
    <property type="protein sequence ID" value="MBP0048655.1"/>
    <property type="molecule type" value="Genomic_DNA"/>
</dbReference>
<feature type="transmembrane region" description="Helical" evidence="1">
    <location>
        <begin position="12"/>
        <end position="31"/>
    </location>
</feature>
<accession>A0ABS3ZAD9</accession>
<gene>
    <name evidence="2" type="ORF">H9C73_07890</name>
</gene>
<name>A0ABS3ZAD9_9GAMM</name>
<sequence length="103" mass="11797">MSNKPLDTPFPRLYLFATGIGFAGLVAWFFLGRELGVLDWAVTLVPDSHAGAGLMLGIMLMMLPGFLLWKLYNRWIERTLRVRGKFIEDDVYLPKEPKQKKPD</sequence>
<evidence type="ECO:0000313" key="2">
    <source>
        <dbReference type="EMBL" id="MBP0048655.1"/>
    </source>
</evidence>
<proteinExistence type="predicted"/>
<protein>
    <submittedName>
        <fullName evidence="2">Uncharacterized protein</fullName>
    </submittedName>
</protein>
<reference evidence="2 3" key="1">
    <citation type="submission" date="2020-09" db="EMBL/GenBank/DDBJ databases">
        <authorList>
            <person name="Tanuku N.R.S."/>
        </authorList>
    </citation>
    <scope>NUCLEOTIDE SEQUENCE [LARGE SCALE GENOMIC DNA]</scope>
    <source>
        <strain evidence="2 3">AK62</strain>
    </source>
</reference>
<feature type="transmembrane region" description="Helical" evidence="1">
    <location>
        <begin position="51"/>
        <end position="72"/>
    </location>
</feature>
<evidence type="ECO:0000256" key="1">
    <source>
        <dbReference type="SAM" id="Phobius"/>
    </source>
</evidence>
<organism evidence="2 3">
    <name type="scientific">Marinobacterium alkalitolerans</name>
    <dbReference type="NCBI Taxonomy" id="1542925"/>
    <lineage>
        <taxon>Bacteria</taxon>
        <taxon>Pseudomonadati</taxon>
        <taxon>Pseudomonadota</taxon>
        <taxon>Gammaproteobacteria</taxon>
        <taxon>Oceanospirillales</taxon>
        <taxon>Oceanospirillaceae</taxon>
        <taxon>Marinobacterium</taxon>
    </lineage>
</organism>
<dbReference type="Proteomes" id="UP000810171">
    <property type="component" value="Unassembled WGS sequence"/>
</dbReference>
<dbReference type="RefSeq" id="WP_209287271.1">
    <property type="nucleotide sequence ID" value="NZ_JACVEW010000010.1"/>
</dbReference>